<keyword evidence="4" id="KW-1185">Reference proteome</keyword>
<evidence type="ECO:0000256" key="1">
    <source>
        <dbReference type="SAM" id="MobiDB-lite"/>
    </source>
</evidence>
<keyword evidence="2" id="KW-1133">Transmembrane helix</keyword>
<name>A0ABY1ZEK5_9GAMM</name>
<evidence type="ECO:0000256" key="2">
    <source>
        <dbReference type="SAM" id="Phobius"/>
    </source>
</evidence>
<accession>A0ABY1ZEK5</accession>
<evidence type="ECO:0000313" key="3">
    <source>
        <dbReference type="EMBL" id="TBW48626.1"/>
    </source>
</evidence>
<proteinExistence type="predicted"/>
<dbReference type="Proteomes" id="UP000313645">
    <property type="component" value="Unassembled WGS sequence"/>
</dbReference>
<sequence>MTAPLTQVQITQERTERPDAPTGDTTSLEGGAAGQPRAPQPEPGSAELAPYWVERKRYLKQLRKVPELRQRFWSALLIYTLRRILWSFGFFPVFIAFWVPLVMASFNPVIMVTNILPDLQAFVAANPEMQANTTQTLVVAWLSVGFFFLIFDFVLTPFRSPYEYEADVYMRAWEQRQPETTPAETPEGDTLPGKV</sequence>
<feature type="transmembrane region" description="Helical" evidence="2">
    <location>
        <begin position="84"/>
        <end position="106"/>
    </location>
</feature>
<organism evidence="3 4">
    <name type="scientific">Marinobacter halodurans</name>
    <dbReference type="NCBI Taxonomy" id="2528979"/>
    <lineage>
        <taxon>Bacteria</taxon>
        <taxon>Pseudomonadati</taxon>
        <taxon>Pseudomonadota</taxon>
        <taxon>Gammaproteobacteria</taxon>
        <taxon>Pseudomonadales</taxon>
        <taxon>Marinobacteraceae</taxon>
        <taxon>Marinobacter</taxon>
    </lineage>
</organism>
<gene>
    <name evidence="3" type="ORF">EZI54_21055</name>
</gene>
<feature type="compositionally biased region" description="Polar residues" evidence="1">
    <location>
        <begin position="1"/>
        <end position="12"/>
    </location>
</feature>
<comment type="caution">
    <text evidence="3">The sequence shown here is derived from an EMBL/GenBank/DDBJ whole genome shotgun (WGS) entry which is preliminary data.</text>
</comment>
<evidence type="ECO:0000313" key="4">
    <source>
        <dbReference type="Proteomes" id="UP000313645"/>
    </source>
</evidence>
<dbReference type="EMBL" id="SJDL01000047">
    <property type="protein sequence ID" value="TBW48626.1"/>
    <property type="molecule type" value="Genomic_DNA"/>
</dbReference>
<keyword evidence="2" id="KW-0472">Membrane</keyword>
<reference evidence="3 4" key="1">
    <citation type="submission" date="2019-02" db="EMBL/GenBank/DDBJ databases">
        <title>Marinobacter halodurans sp. nov., a marine bacterium isolated from sea tidal flat.</title>
        <authorList>
            <person name="Yoo Y."/>
            <person name="Lee D.W."/>
            <person name="Kim B.S."/>
            <person name="Kim J.-J."/>
        </authorList>
    </citation>
    <scope>NUCLEOTIDE SEQUENCE [LARGE SCALE GENOMIC DNA]</scope>
    <source>
        <strain evidence="3 4">YJ-S3-2</strain>
    </source>
</reference>
<dbReference type="RefSeq" id="WP_131483864.1">
    <property type="nucleotide sequence ID" value="NZ_SJDL01000047.1"/>
</dbReference>
<keyword evidence="2" id="KW-0812">Transmembrane</keyword>
<feature type="transmembrane region" description="Helical" evidence="2">
    <location>
        <begin position="137"/>
        <end position="155"/>
    </location>
</feature>
<evidence type="ECO:0008006" key="5">
    <source>
        <dbReference type="Google" id="ProtNLM"/>
    </source>
</evidence>
<feature type="region of interest" description="Disordered" evidence="1">
    <location>
        <begin position="1"/>
        <end position="45"/>
    </location>
</feature>
<protein>
    <recommendedName>
        <fullName evidence="5">DUF2628 domain-containing protein</fullName>
    </recommendedName>
</protein>